<evidence type="ECO:0000313" key="9">
    <source>
        <dbReference type="EMBL" id="KAG0660102.1"/>
    </source>
</evidence>
<comment type="similarity">
    <text evidence="2">Belongs to the peptidase M28 family. M28B subfamily.</text>
</comment>
<dbReference type="GO" id="GO:0046872">
    <property type="term" value="F:metal ion binding"/>
    <property type="evidence" value="ECO:0007669"/>
    <property type="project" value="UniProtKB-KW"/>
</dbReference>
<reference evidence="9 10" key="1">
    <citation type="submission" date="2020-11" db="EMBL/GenBank/DDBJ databases">
        <title>Kefir isolates.</title>
        <authorList>
            <person name="Marcisauskas S."/>
            <person name="Kim Y."/>
            <person name="Blasche S."/>
        </authorList>
    </citation>
    <scope>NUCLEOTIDE SEQUENCE [LARGE SCALE GENOMIC DNA]</scope>
    <source>
        <strain evidence="9 10">KR</strain>
    </source>
</reference>
<evidence type="ECO:0000256" key="5">
    <source>
        <dbReference type="ARBA" id="ARBA00022801"/>
    </source>
</evidence>
<proteinExistence type="inferred from homology"/>
<dbReference type="GO" id="GO:0006508">
    <property type="term" value="P:proteolysis"/>
    <property type="evidence" value="ECO:0007669"/>
    <property type="project" value="UniProtKB-KW"/>
</dbReference>
<accession>A0A9P6W077</accession>
<evidence type="ECO:0000256" key="4">
    <source>
        <dbReference type="ARBA" id="ARBA00022723"/>
    </source>
</evidence>
<evidence type="ECO:0000256" key="6">
    <source>
        <dbReference type="ARBA" id="ARBA00022833"/>
    </source>
</evidence>
<comment type="cofactor">
    <cofactor evidence="1">
        <name>Zn(2+)</name>
        <dbReference type="ChEBI" id="CHEBI:29105"/>
    </cofactor>
</comment>
<feature type="signal peptide" evidence="7">
    <location>
        <begin position="1"/>
        <end position="28"/>
    </location>
</feature>
<evidence type="ECO:0000256" key="7">
    <source>
        <dbReference type="RuleBase" id="RU361240"/>
    </source>
</evidence>
<dbReference type="AlphaFoldDB" id="A0A9P6W077"/>
<dbReference type="PANTHER" id="PTHR12147">
    <property type="entry name" value="METALLOPEPTIDASE M28 FAMILY MEMBER"/>
    <property type="match status" value="1"/>
</dbReference>
<dbReference type="Pfam" id="PF04389">
    <property type="entry name" value="Peptidase_M28"/>
    <property type="match status" value="1"/>
</dbReference>
<evidence type="ECO:0000256" key="2">
    <source>
        <dbReference type="ARBA" id="ARBA00005634"/>
    </source>
</evidence>
<dbReference type="Proteomes" id="UP000777482">
    <property type="component" value="Unassembled WGS sequence"/>
</dbReference>
<keyword evidence="6 7" id="KW-0862">Zinc</keyword>
<dbReference type="SUPFAM" id="SSF53187">
    <property type="entry name" value="Zn-dependent exopeptidases"/>
    <property type="match status" value="1"/>
</dbReference>
<keyword evidence="7" id="KW-0732">Signal</keyword>
<sequence>MKLTPSGTAITALLALDSLSRLALVVNAAPSPSSPAAALLLVQRSDAAHRETEAVPNCAQYQGTVGSPRVSDLYLVTSQCRRRHAVQLATETRSVTYDFETLESQAQGGDSAVGPLFWLRPDDLDVEANIQVQAQTQLVLSQHSAPRSVKDLLLLLDPGFAPAHVIDLDPISAPNTGGSGALISLSPSNLTHNLAQLEYLTSHPLLAHWTLVAVPLSSTTPSLAEGSPYPEVPKFAVDRIRHHLDALAFQPTLSAIIKSLEGKKAEDRIRQDVQVLSGEDQSSLKDHEKWVSRHSMSEGGHRASDWVHAQVSSYGFDCSQLSYLTGFAPMVECVYRDSGLADDEGGDSKMRANETVVLGAHFDSRGSFGYPTAPGADDDASGTSLVLAVARQIWQHRLQFSRKLVLALFGGEEQGLLSSSYYARKMRTSGEDVLMMLQVDMVGYRKPGEPMQLARPDIIGLKEAGWFVGNVSGIYAPELVVGYTPACCSDHQSYVAQGYPATWIFERNGAIADPCYHNSCDVSRREGYSFEQIAAHTKVAFATVWELAGGRLP</sequence>
<dbReference type="Gene3D" id="3.40.630.10">
    <property type="entry name" value="Zn peptidases"/>
    <property type="match status" value="1"/>
</dbReference>
<gene>
    <name evidence="9" type="ORF">C6P46_004732</name>
</gene>
<evidence type="ECO:0000256" key="3">
    <source>
        <dbReference type="ARBA" id="ARBA00022670"/>
    </source>
</evidence>
<evidence type="ECO:0000313" key="10">
    <source>
        <dbReference type="Proteomes" id="UP000777482"/>
    </source>
</evidence>
<evidence type="ECO:0000256" key="1">
    <source>
        <dbReference type="ARBA" id="ARBA00001947"/>
    </source>
</evidence>
<organism evidence="9 10">
    <name type="scientific">Rhodotorula mucilaginosa</name>
    <name type="common">Yeast</name>
    <name type="synonym">Rhodotorula rubra</name>
    <dbReference type="NCBI Taxonomy" id="5537"/>
    <lineage>
        <taxon>Eukaryota</taxon>
        <taxon>Fungi</taxon>
        <taxon>Dikarya</taxon>
        <taxon>Basidiomycota</taxon>
        <taxon>Pucciniomycotina</taxon>
        <taxon>Microbotryomycetes</taxon>
        <taxon>Sporidiobolales</taxon>
        <taxon>Sporidiobolaceae</taxon>
        <taxon>Rhodotorula</taxon>
    </lineage>
</organism>
<keyword evidence="10" id="KW-1185">Reference proteome</keyword>
<dbReference type="InterPro" id="IPR007484">
    <property type="entry name" value="Peptidase_M28"/>
</dbReference>
<dbReference type="InterPro" id="IPR045175">
    <property type="entry name" value="M28_fam"/>
</dbReference>
<dbReference type="PANTHER" id="PTHR12147:SF26">
    <property type="entry name" value="PEPTIDASE M28 DOMAIN-CONTAINING PROTEIN"/>
    <property type="match status" value="1"/>
</dbReference>
<dbReference type="EMBL" id="PUHQ01000047">
    <property type="protein sequence ID" value="KAG0660102.1"/>
    <property type="molecule type" value="Genomic_DNA"/>
</dbReference>
<evidence type="ECO:0000259" key="8">
    <source>
        <dbReference type="Pfam" id="PF04389"/>
    </source>
</evidence>
<comment type="caution">
    <text evidence="9">The sequence shown here is derived from an EMBL/GenBank/DDBJ whole genome shotgun (WGS) entry which is preliminary data.</text>
</comment>
<dbReference type="EC" id="3.4.-.-" evidence="7"/>
<dbReference type="GO" id="GO:0008235">
    <property type="term" value="F:metalloexopeptidase activity"/>
    <property type="evidence" value="ECO:0007669"/>
    <property type="project" value="InterPro"/>
</dbReference>
<keyword evidence="4 7" id="KW-0479">Metal-binding</keyword>
<name>A0A9P6W077_RHOMI</name>
<keyword evidence="5 7" id="KW-0378">Hydrolase</keyword>
<keyword evidence="3 7" id="KW-0645">Protease</keyword>
<feature type="chain" id="PRO_5040538009" description="Peptide hydrolase" evidence="7">
    <location>
        <begin position="29"/>
        <end position="553"/>
    </location>
</feature>
<feature type="domain" description="Peptidase M28" evidence="8">
    <location>
        <begin position="351"/>
        <end position="525"/>
    </location>
</feature>
<dbReference type="OrthoDB" id="10013407at2759"/>
<protein>
    <recommendedName>
        <fullName evidence="7">Peptide hydrolase</fullName>
        <ecNumber evidence="7">3.4.-.-</ecNumber>
    </recommendedName>
</protein>